<dbReference type="RefSeq" id="XP_007322209.1">
    <property type="nucleotide sequence ID" value="XM_007322147.1"/>
</dbReference>
<dbReference type="Proteomes" id="UP000008064">
    <property type="component" value="Unassembled WGS sequence"/>
</dbReference>
<dbReference type="HOGENOM" id="CLU_2238235_0_0_1"/>
<protein>
    <submittedName>
        <fullName evidence="1">Uncharacterized protein</fullName>
    </submittedName>
</protein>
<organism>
    <name type="scientific">Serpula lacrymans var. lacrymans (strain S7.9)</name>
    <name type="common">Dry rot fungus</name>
    <dbReference type="NCBI Taxonomy" id="578457"/>
    <lineage>
        <taxon>Eukaryota</taxon>
        <taxon>Fungi</taxon>
        <taxon>Dikarya</taxon>
        <taxon>Basidiomycota</taxon>
        <taxon>Agaricomycotina</taxon>
        <taxon>Agaricomycetes</taxon>
        <taxon>Agaricomycetidae</taxon>
        <taxon>Boletales</taxon>
        <taxon>Coniophorineae</taxon>
        <taxon>Serpulaceae</taxon>
        <taxon>Serpula</taxon>
    </lineage>
</organism>
<dbReference type="KEGG" id="sla:SERLADRAFT_410707"/>
<proteinExistence type="predicted"/>
<dbReference type="AlphaFoldDB" id="F8P736"/>
<sequence length="105" mass="10936">MSSLIEREEIVGKNTLGFGFGFGFGFGGDNSIDRAFSSSSPPCFEPEARGPSVIVPLLLPSMEPKGPRVGCASCYAYAYAAGLCCNGIYGTSTQRAGTGVIRNIS</sequence>
<dbReference type="EMBL" id="GL945439">
    <property type="protein sequence ID" value="EGO21252.1"/>
    <property type="molecule type" value="Genomic_DNA"/>
</dbReference>
<dbReference type="GeneID" id="18812895"/>
<gene>
    <name evidence="1" type="ORF">SERLADRAFT_410707</name>
</gene>
<name>F8P736_SERL9</name>
<accession>F8P736</accession>
<reference evidence="1" key="1">
    <citation type="submission" date="2011-04" db="EMBL/GenBank/DDBJ databases">
        <title>Evolution of plant cell wall degrading machinery underlies the functional diversity of forest fungi.</title>
        <authorList>
            <consortium name="US DOE Joint Genome Institute (JGI-PGF)"/>
            <person name="Eastwood D.C."/>
            <person name="Floudas D."/>
            <person name="Binder M."/>
            <person name="Majcherczyk A."/>
            <person name="Schneider P."/>
            <person name="Aerts A."/>
            <person name="Asiegbu F.O."/>
            <person name="Baker S.E."/>
            <person name="Barry K."/>
            <person name="Bendiksby M."/>
            <person name="Blumentritt M."/>
            <person name="Coutinho P.M."/>
            <person name="Cullen D."/>
            <person name="Cullen D."/>
            <person name="Gathman A."/>
            <person name="Goodell B."/>
            <person name="Henrissat B."/>
            <person name="Ihrmark K."/>
            <person name="Kauserud H."/>
            <person name="Kohler A."/>
            <person name="LaButti K."/>
            <person name="Lapidus A."/>
            <person name="Lavin J.L."/>
            <person name="Lee Y.-H."/>
            <person name="Lindquist E."/>
            <person name="Lilly W."/>
            <person name="Lucas S."/>
            <person name="Morin E."/>
            <person name="Murat C."/>
            <person name="Oguiza J.A."/>
            <person name="Park J."/>
            <person name="Pisabarro A.G."/>
            <person name="Riley R."/>
            <person name="Rosling A."/>
            <person name="Salamov A."/>
            <person name="Schmidt O."/>
            <person name="Schmutz J."/>
            <person name="Skrede I."/>
            <person name="Stenlid J."/>
            <person name="Wiebenga A."/>
            <person name="Xie X."/>
            <person name="Kues U."/>
            <person name="Hibbett D.S."/>
            <person name="Hoffmeister D."/>
            <person name="Hogberg N."/>
            <person name="Martin F."/>
            <person name="Grigoriev I.V."/>
            <person name="Watkinson S.C."/>
        </authorList>
    </citation>
    <scope>NUCLEOTIDE SEQUENCE</scope>
    <source>
        <strain evidence="1">S7.9</strain>
    </source>
</reference>
<evidence type="ECO:0000313" key="1">
    <source>
        <dbReference type="EMBL" id="EGO21252.1"/>
    </source>
</evidence>